<keyword evidence="6" id="KW-0969">Cilium</keyword>
<dbReference type="PANTHER" id="PTHR35903:SF1">
    <property type="entry name" value="FLAGELLIN B1"/>
    <property type="match status" value="1"/>
</dbReference>
<dbReference type="GO" id="GO:0005198">
    <property type="term" value="F:structural molecule activity"/>
    <property type="evidence" value="ECO:0007669"/>
    <property type="project" value="InterPro"/>
</dbReference>
<evidence type="ECO:0000256" key="5">
    <source>
        <dbReference type="SAM" id="Phobius"/>
    </source>
</evidence>
<feature type="transmembrane region" description="Helical" evidence="5">
    <location>
        <begin position="12"/>
        <end position="35"/>
    </location>
</feature>
<dbReference type="PANTHER" id="PTHR35903">
    <property type="entry name" value="FLAGELLIN B1"/>
    <property type="match status" value="1"/>
</dbReference>
<comment type="similarity">
    <text evidence="2 4">Belongs to the archaeal flagellin family.</text>
</comment>
<dbReference type="Pfam" id="PF01917">
    <property type="entry name" value="Flagellin_arch-type"/>
    <property type="match status" value="1"/>
</dbReference>
<evidence type="ECO:0000256" key="1">
    <source>
        <dbReference type="ARBA" id="ARBA00004618"/>
    </source>
</evidence>
<keyword evidence="7" id="KW-1185">Reference proteome</keyword>
<gene>
    <name evidence="6" type="ORF">IMZ38_01530</name>
</gene>
<comment type="function">
    <text evidence="4">Flagellin is the subunit protein which polymerizes to form the filaments of archaeal flagella.</text>
</comment>
<keyword evidence="6" id="KW-0282">Flagellum</keyword>
<dbReference type="KEGG" id="tcs:IMZ38_01530"/>
<dbReference type="OrthoDB" id="19112at2157"/>
<dbReference type="InterPro" id="IPR002774">
    <property type="entry name" value="Flagellin_arc-type"/>
</dbReference>
<evidence type="ECO:0000256" key="3">
    <source>
        <dbReference type="ARBA" id="ARBA00022440"/>
    </source>
</evidence>
<dbReference type="InterPro" id="IPR013373">
    <property type="entry name" value="Flagellin/pilin_N_arc"/>
</dbReference>
<evidence type="ECO:0000256" key="2">
    <source>
        <dbReference type="ARBA" id="ARBA00010256"/>
    </source>
</evidence>
<reference evidence="6 7" key="1">
    <citation type="submission" date="2020-10" db="EMBL/GenBank/DDBJ databases">
        <title>Complete genome sequence of Thermosphaera aggregans strain 3507.</title>
        <authorList>
            <person name="Zayulina K.S."/>
            <person name="Elcheninov A.G."/>
            <person name="Toshchakov S.V."/>
            <person name="Kublanov I.V."/>
            <person name="Kochetkova T.V."/>
        </authorList>
    </citation>
    <scope>NUCLEOTIDE SEQUENCE [LARGE SCALE GENOMIC DNA]</scope>
    <source>
        <strain evidence="6 7">3507</strain>
    </source>
</reference>
<organism evidence="6 7">
    <name type="scientific">Thermosphaera chiliense</name>
    <dbReference type="NCBI Taxonomy" id="3402707"/>
    <lineage>
        <taxon>Archaea</taxon>
        <taxon>Thermoproteota</taxon>
        <taxon>Thermoprotei</taxon>
        <taxon>Desulfurococcales</taxon>
        <taxon>Desulfurococcaceae</taxon>
        <taxon>Thermosphaera</taxon>
    </lineage>
</organism>
<evidence type="ECO:0000313" key="6">
    <source>
        <dbReference type="EMBL" id="QOR94642.1"/>
    </source>
</evidence>
<evidence type="ECO:0000256" key="4">
    <source>
        <dbReference type="RuleBase" id="RU361282"/>
    </source>
</evidence>
<protein>
    <recommendedName>
        <fullName evidence="4">Flagellin</fullName>
    </recommendedName>
</protein>
<dbReference type="GO" id="GO:0097588">
    <property type="term" value="P:archaeal or bacterial-type flagellum-dependent cell motility"/>
    <property type="evidence" value="ECO:0007669"/>
    <property type="project" value="InterPro"/>
</dbReference>
<keyword evidence="3 4" id="KW-0974">Archaeal flagellum</keyword>
<proteinExistence type="inferred from homology"/>
<dbReference type="EMBL" id="CP063144">
    <property type="protein sequence ID" value="QOR94642.1"/>
    <property type="molecule type" value="Genomic_DNA"/>
</dbReference>
<dbReference type="Proteomes" id="UP000593766">
    <property type="component" value="Chromosome"/>
</dbReference>
<dbReference type="RefSeq" id="WP_193436439.1">
    <property type="nucleotide sequence ID" value="NZ_CP063144.1"/>
</dbReference>
<keyword evidence="5" id="KW-0472">Membrane</keyword>
<keyword evidence="6" id="KW-0966">Cell projection</keyword>
<dbReference type="GeneID" id="59454058"/>
<dbReference type="NCBIfam" id="TIGR02537">
    <property type="entry name" value="arch_flag_Nterm"/>
    <property type="match status" value="1"/>
</dbReference>
<name>A0A7M1UTS4_9CREN</name>
<keyword evidence="5" id="KW-1133">Transmembrane helix</keyword>
<sequence>MAKKGIVGIEAAIVLIAFVIVAAALAFVVINMGMYTTQKSKEVMQQGLNEATTALEVDGSVLGYGDNNGITFIYIPLKVSPGQLAVDFSSDKIDVVINLPGGAFSKINQDNDPEAPASTPVDLTSLHPSANTAPVAEIYIVQGDADYVLEPGEKFIVVIGLPTGLTQYQKFTVEIRPLQGAPLIVERTVPPTLPETSGFVNLG</sequence>
<comment type="subcellular location">
    <subcellularLocation>
        <location evidence="1 4">Archaeal flagellum</location>
    </subcellularLocation>
</comment>
<accession>A0A7M1UTS4</accession>
<keyword evidence="5" id="KW-0812">Transmembrane</keyword>
<dbReference type="GO" id="GO:0097589">
    <property type="term" value="C:archaeal-type flagellum"/>
    <property type="evidence" value="ECO:0007669"/>
    <property type="project" value="UniProtKB-SubCell"/>
</dbReference>
<evidence type="ECO:0000313" key="7">
    <source>
        <dbReference type="Proteomes" id="UP000593766"/>
    </source>
</evidence>
<dbReference type="AlphaFoldDB" id="A0A7M1UTS4"/>